<dbReference type="Proteomes" id="UP000054007">
    <property type="component" value="Unassembled WGS sequence"/>
</dbReference>
<feature type="domain" description="DUF7702" evidence="2">
    <location>
        <begin position="3"/>
        <end position="256"/>
    </location>
</feature>
<feature type="transmembrane region" description="Helical" evidence="1">
    <location>
        <begin position="180"/>
        <end position="203"/>
    </location>
</feature>
<dbReference type="Pfam" id="PF24800">
    <property type="entry name" value="DUF7702"/>
    <property type="match status" value="1"/>
</dbReference>
<evidence type="ECO:0000313" key="4">
    <source>
        <dbReference type="Proteomes" id="UP000054007"/>
    </source>
</evidence>
<sequence>MALDVRGDIAAAQLAFYVPIAGICLFYFARFLLSRDAGWMMLAIFALIRVAGGVLTVVTQTIENPSVDLYIVAYLLFHVGFGFLLLAAIGFLSLGGYRSYSDEMGVRRLYYLVAILATIGFALSIPAGLLGTHVNDNISVGNILRRVAACVYAAAFIILFMTTIIGWTHRYLMRSYRRKFLGGVTFSMLFLGARAAFEILAAWSAEDPFGSRSSPNPTLAMFNPTTGDWVPFLVMGLICEFAAAATYVLSGALLHRRHP</sequence>
<keyword evidence="1" id="KW-0472">Membrane</keyword>
<dbReference type="PANTHER" id="PTHR42109:SF2">
    <property type="entry name" value="INTEGRAL MEMBRANE PROTEIN"/>
    <property type="match status" value="1"/>
</dbReference>
<feature type="transmembrane region" description="Helical" evidence="1">
    <location>
        <begin position="143"/>
        <end position="168"/>
    </location>
</feature>
<dbReference type="STRING" id="1314674.A0A0D7BB83"/>
<keyword evidence="4" id="KW-1185">Reference proteome</keyword>
<gene>
    <name evidence="3" type="ORF">CYLTODRAFT_376116</name>
</gene>
<dbReference type="InterPro" id="IPR056119">
    <property type="entry name" value="DUF7702"/>
</dbReference>
<feature type="transmembrane region" description="Helical" evidence="1">
    <location>
        <begin position="71"/>
        <end position="97"/>
    </location>
</feature>
<feature type="transmembrane region" description="Helical" evidence="1">
    <location>
        <begin position="109"/>
        <end position="131"/>
    </location>
</feature>
<protein>
    <recommendedName>
        <fullName evidence="2">DUF7702 domain-containing protein</fullName>
    </recommendedName>
</protein>
<keyword evidence="1" id="KW-0812">Transmembrane</keyword>
<name>A0A0D7BB83_9AGAR</name>
<evidence type="ECO:0000313" key="3">
    <source>
        <dbReference type="EMBL" id="KIY67434.1"/>
    </source>
</evidence>
<keyword evidence="1" id="KW-1133">Transmembrane helix</keyword>
<evidence type="ECO:0000256" key="1">
    <source>
        <dbReference type="SAM" id="Phobius"/>
    </source>
</evidence>
<proteinExistence type="predicted"/>
<feature type="transmembrane region" description="Helical" evidence="1">
    <location>
        <begin position="40"/>
        <end position="59"/>
    </location>
</feature>
<accession>A0A0D7BB83</accession>
<feature type="transmembrane region" description="Helical" evidence="1">
    <location>
        <begin position="14"/>
        <end position="33"/>
    </location>
</feature>
<dbReference type="PANTHER" id="PTHR42109">
    <property type="entry name" value="UNPLACED GENOMIC SCAFFOLD UM_SCAF_CONTIG_1.265, WHOLE GENOME SHOTGUN SEQUENCE"/>
    <property type="match status" value="1"/>
</dbReference>
<evidence type="ECO:0000259" key="2">
    <source>
        <dbReference type="Pfam" id="PF24800"/>
    </source>
</evidence>
<dbReference type="OrthoDB" id="2560628at2759"/>
<feature type="transmembrane region" description="Helical" evidence="1">
    <location>
        <begin position="229"/>
        <end position="254"/>
    </location>
</feature>
<dbReference type="AlphaFoldDB" id="A0A0D7BB83"/>
<reference evidence="3 4" key="1">
    <citation type="journal article" date="2015" name="Fungal Genet. Biol.">
        <title>Evolution of novel wood decay mechanisms in Agaricales revealed by the genome sequences of Fistulina hepatica and Cylindrobasidium torrendii.</title>
        <authorList>
            <person name="Floudas D."/>
            <person name="Held B.W."/>
            <person name="Riley R."/>
            <person name="Nagy L.G."/>
            <person name="Koehler G."/>
            <person name="Ransdell A.S."/>
            <person name="Younus H."/>
            <person name="Chow J."/>
            <person name="Chiniquy J."/>
            <person name="Lipzen A."/>
            <person name="Tritt A."/>
            <person name="Sun H."/>
            <person name="Haridas S."/>
            <person name="LaButti K."/>
            <person name="Ohm R.A."/>
            <person name="Kues U."/>
            <person name="Blanchette R.A."/>
            <person name="Grigoriev I.V."/>
            <person name="Minto R.E."/>
            <person name="Hibbett D.S."/>
        </authorList>
    </citation>
    <scope>NUCLEOTIDE SEQUENCE [LARGE SCALE GENOMIC DNA]</scope>
    <source>
        <strain evidence="3 4">FP15055 ss-10</strain>
    </source>
</reference>
<dbReference type="EMBL" id="KN880526">
    <property type="protein sequence ID" value="KIY67434.1"/>
    <property type="molecule type" value="Genomic_DNA"/>
</dbReference>
<organism evidence="3 4">
    <name type="scientific">Cylindrobasidium torrendii FP15055 ss-10</name>
    <dbReference type="NCBI Taxonomy" id="1314674"/>
    <lineage>
        <taxon>Eukaryota</taxon>
        <taxon>Fungi</taxon>
        <taxon>Dikarya</taxon>
        <taxon>Basidiomycota</taxon>
        <taxon>Agaricomycotina</taxon>
        <taxon>Agaricomycetes</taxon>
        <taxon>Agaricomycetidae</taxon>
        <taxon>Agaricales</taxon>
        <taxon>Marasmiineae</taxon>
        <taxon>Physalacriaceae</taxon>
        <taxon>Cylindrobasidium</taxon>
    </lineage>
</organism>